<dbReference type="Proteomes" id="UP000265520">
    <property type="component" value="Unassembled WGS sequence"/>
</dbReference>
<sequence>NTTSSLPELVNSVSDVIESGTLSINEAIVESLETNNRLEGEFLEHNVLDISPLNVVIESDVIQNSDTASRFDFDWLTFDGSGQGLDDLGCLDDLQYCDFADINGPIDIPDFNFDDIIGADESVDDEIASWFKDSPDKPCP</sequence>
<accession>A0A392QCJ5</accession>
<name>A0A392QCJ5_9FABA</name>
<keyword evidence="2" id="KW-1185">Reference proteome</keyword>
<evidence type="ECO:0000313" key="2">
    <source>
        <dbReference type="Proteomes" id="UP000265520"/>
    </source>
</evidence>
<evidence type="ECO:0000313" key="1">
    <source>
        <dbReference type="EMBL" id="MCI22093.1"/>
    </source>
</evidence>
<comment type="caution">
    <text evidence="1">The sequence shown here is derived from an EMBL/GenBank/DDBJ whole genome shotgun (WGS) entry which is preliminary data.</text>
</comment>
<feature type="non-terminal residue" evidence="1">
    <location>
        <position position="1"/>
    </location>
</feature>
<protein>
    <submittedName>
        <fullName evidence="1">Ethylene-responsive transcription factor ERF118-like</fullName>
    </submittedName>
</protein>
<proteinExistence type="predicted"/>
<dbReference type="EMBL" id="LXQA010128590">
    <property type="protein sequence ID" value="MCI22093.1"/>
    <property type="molecule type" value="Genomic_DNA"/>
</dbReference>
<dbReference type="AlphaFoldDB" id="A0A392QCJ5"/>
<organism evidence="1 2">
    <name type="scientific">Trifolium medium</name>
    <dbReference type="NCBI Taxonomy" id="97028"/>
    <lineage>
        <taxon>Eukaryota</taxon>
        <taxon>Viridiplantae</taxon>
        <taxon>Streptophyta</taxon>
        <taxon>Embryophyta</taxon>
        <taxon>Tracheophyta</taxon>
        <taxon>Spermatophyta</taxon>
        <taxon>Magnoliopsida</taxon>
        <taxon>eudicotyledons</taxon>
        <taxon>Gunneridae</taxon>
        <taxon>Pentapetalae</taxon>
        <taxon>rosids</taxon>
        <taxon>fabids</taxon>
        <taxon>Fabales</taxon>
        <taxon>Fabaceae</taxon>
        <taxon>Papilionoideae</taxon>
        <taxon>50 kb inversion clade</taxon>
        <taxon>NPAAA clade</taxon>
        <taxon>Hologalegina</taxon>
        <taxon>IRL clade</taxon>
        <taxon>Trifolieae</taxon>
        <taxon>Trifolium</taxon>
    </lineage>
</organism>
<reference evidence="1 2" key="1">
    <citation type="journal article" date="2018" name="Front. Plant Sci.">
        <title>Red Clover (Trifolium pratense) and Zigzag Clover (T. medium) - A Picture of Genomic Similarities and Differences.</title>
        <authorList>
            <person name="Dluhosova J."/>
            <person name="Istvanek J."/>
            <person name="Nedelnik J."/>
            <person name="Repkova J."/>
        </authorList>
    </citation>
    <scope>NUCLEOTIDE SEQUENCE [LARGE SCALE GENOMIC DNA]</scope>
    <source>
        <strain evidence="2">cv. 10/8</strain>
        <tissue evidence="1">Leaf</tissue>
    </source>
</reference>